<dbReference type="Proteomes" id="UP000786875">
    <property type="component" value="Unassembled WGS sequence"/>
</dbReference>
<organism evidence="1 2">
    <name type="scientific">Rosenbergiella australiborealis</name>
    <dbReference type="NCBI Taxonomy" id="1544696"/>
    <lineage>
        <taxon>Bacteria</taxon>
        <taxon>Pseudomonadati</taxon>
        <taxon>Pseudomonadota</taxon>
        <taxon>Gammaproteobacteria</taxon>
        <taxon>Enterobacterales</taxon>
        <taxon>Erwiniaceae</taxon>
        <taxon>Rosenbergiella</taxon>
    </lineage>
</organism>
<name>A0ABS5T405_9GAMM</name>
<dbReference type="EMBL" id="JABBFO010000001">
    <property type="protein sequence ID" value="MBT0726195.1"/>
    <property type="molecule type" value="Genomic_DNA"/>
</dbReference>
<sequence length="46" mass="5292">MMRIDNDNFQLLEMKASQGMTNLSLPPIAAKQVEIDIYQLVQQILE</sequence>
<evidence type="ECO:0000313" key="1">
    <source>
        <dbReference type="EMBL" id="MBT0726195.1"/>
    </source>
</evidence>
<evidence type="ECO:0000313" key="2">
    <source>
        <dbReference type="Proteomes" id="UP000786875"/>
    </source>
</evidence>
<gene>
    <name evidence="1" type="ORF">HGT73_02165</name>
</gene>
<reference evidence="1 2" key="1">
    <citation type="submission" date="2020-04" db="EMBL/GenBank/DDBJ databases">
        <title>Genome sequencing of Rosenbergiella species.</title>
        <authorList>
            <person name="Alvarez-Perez S."/>
            <person name="Lievens B."/>
        </authorList>
    </citation>
    <scope>NUCLEOTIDE SEQUENCE [LARGE SCALE GENOMIC DNA]</scope>
    <source>
        <strain evidence="1 2">CdVSA20.1</strain>
    </source>
</reference>
<accession>A0ABS5T405</accession>
<keyword evidence="2" id="KW-1185">Reference proteome</keyword>
<comment type="caution">
    <text evidence="1">The sequence shown here is derived from an EMBL/GenBank/DDBJ whole genome shotgun (WGS) entry which is preliminary data.</text>
</comment>
<proteinExistence type="predicted"/>
<protein>
    <submittedName>
        <fullName evidence="1">Uncharacterized protein</fullName>
    </submittedName>
</protein>